<evidence type="ECO:0000259" key="11">
    <source>
        <dbReference type="Pfam" id="PF07884"/>
    </source>
</evidence>
<feature type="transmembrane region" description="Helical" evidence="10">
    <location>
        <begin position="34"/>
        <end position="54"/>
    </location>
</feature>
<evidence type="ECO:0000256" key="4">
    <source>
        <dbReference type="ARBA" id="ARBA00022719"/>
    </source>
</evidence>
<keyword evidence="13" id="KW-1185">Reference proteome</keyword>
<accession>A0A4Z0BS04</accession>
<dbReference type="EMBL" id="SMLL01000003">
    <property type="protein sequence ID" value="TFZ01048.1"/>
    <property type="molecule type" value="Genomic_DNA"/>
</dbReference>
<sequence length="182" mass="19772">MPTLSSLLGEEPQALRYYLQEGADDALTLRRATIVVSLLGIAAMAATTLLQTGVVKNLPDPPRGNFHTRQVNSSPEAYSYGGPDSPIAITTHGVNMVLASMGGWDRPARHPWLPLLATLFAGAQAVTAARYLFWQMPKVDKAWCPYCIVDALTHFATVGLTLPESRAALRRVLSQRTLRGES</sequence>
<dbReference type="Gene3D" id="1.20.1440.130">
    <property type="entry name" value="VKOR domain"/>
    <property type="match status" value="1"/>
</dbReference>
<keyword evidence="9" id="KW-0676">Redox-active center</keyword>
<keyword evidence="3 10" id="KW-0812">Transmembrane</keyword>
<name>A0A4Z0BS04_9BURK</name>
<evidence type="ECO:0000256" key="6">
    <source>
        <dbReference type="ARBA" id="ARBA00023002"/>
    </source>
</evidence>
<keyword evidence="5 10" id="KW-1133">Transmembrane helix</keyword>
<evidence type="ECO:0000256" key="7">
    <source>
        <dbReference type="ARBA" id="ARBA00023136"/>
    </source>
</evidence>
<evidence type="ECO:0000256" key="9">
    <source>
        <dbReference type="ARBA" id="ARBA00023284"/>
    </source>
</evidence>
<dbReference type="OrthoDB" id="8480284at2"/>
<dbReference type="RefSeq" id="WP_135284345.1">
    <property type="nucleotide sequence ID" value="NZ_SMLL01000003.1"/>
</dbReference>
<proteinExistence type="inferred from homology"/>
<keyword evidence="8" id="KW-1015">Disulfide bond</keyword>
<dbReference type="GO" id="GO:0016491">
    <property type="term" value="F:oxidoreductase activity"/>
    <property type="evidence" value="ECO:0007669"/>
    <property type="project" value="UniProtKB-KW"/>
</dbReference>
<evidence type="ECO:0000256" key="3">
    <source>
        <dbReference type="ARBA" id="ARBA00022692"/>
    </source>
</evidence>
<gene>
    <name evidence="12" type="ORF">EZ242_06535</name>
</gene>
<evidence type="ECO:0000313" key="12">
    <source>
        <dbReference type="EMBL" id="TFZ01048.1"/>
    </source>
</evidence>
<keyword evidence="6" id="KW-0560">Oxidoreductase</keyword>
<keyword evidence="4" id="KW-0874">Quinone</keyword>
<evidence type="ECO:0000313" key="13">
    <source>
        <dbReference type="Proteomes" id="UP000297564"/>
    </source>
</evidence>
<comment type="subcellular location">
    <subcellularLocation>
        <location evidence="1">Membrane</location>
        <topology evidence="1">Multi-pass membrane protein</topology>
    </subcellularLocation>
</comment>
<dbReference type="CDD" id="cd10546">
    <property type="entry name" value="VKOR"/>
    <property type="match status" value="1"/>
</dbReference>
<dbReference type="InterPro" id="IPR012932">
    <property type="entry name" value="VKOR"/>
</dbReference>
<reference evidence="12 13" key="1">
    <citation type="submission" date="2019-03" db="EMBL/GenBank/DDBJ databases">
        <title>Ramlibacter rhizophilus CCTCC AB2015357, whole genome shotgun sequence.</title>
        <authorList>
            <person name="Zhang X."/>
            <person name="Feng G."/>
            <person name="Zhu H."/>
        </authorList>
    </citation>
    <scope>NUCLEOTIDE SEQUENCE [LARGE SCALE GENOMIC DNA]</scope>
    <source>
        <strain evidence="12 13">CCTCC AB2015357</strain>
    </source>
</reference>
<evidence type="ECO:0000256" key="10">
    <source>
        <dbReference type="SAM" id="Phobius"/>
    </source>
</evidence>
<dbReference type="Proteomes" id="UP000297564">
    <property type="component" value="Unassembled WGS sequence"/>
</dbReference>
<dbReference type="AlphaFoldDB" id="A0A4Z0BS04"/>
<evidence type="ECO:0000256" key="5">
    <source>
        <dbReference type="ARBA" id="ARBA00022989"/>
    </source>
</evidence>
<dbReference type="GO" id="GO:0048038">
    <property type="term" value="F:quinone binding"/>
    <property type="evidence" value="ECO:0007669"/>
    <property type="project" value="UniProtKB-KW"/>
</dbReference>
<dbReference type="InterPro" id="IPR038354">
    <property type="entry name" value="VKOR_sf"/>
</dbReference>
<dbReference type="Pfam" id="PF07884">
    <property type="entry name" value="VKOR"/>
    <property type="match status" value="1"/>
</dbReference>
<evidence type="ECO:0000256" key="8">
    <source>
        <dbReference type="ARBA" id="ARBA00023157"/>
    </source>
</evidence>
<organism evidence="12 13">
    <name type="scientific">Ramlibacter rhizophilus</name>
    <dbReference type="NCBI Taxonomy" id="1781167"/>
    <lineage>
        <taxon>Bacteria</taxon>
        <taxon>Pseudomonadati</taxon>
        <taxon>Pseudomonadota</taxon>
        <taxon>Betaproteobacteria</taxon>
        <taxon>Burkholderiales</taxon>
        <taxon>Comamonadaceae</taxon>
        <taxon>Ramlibacter</taxon>
    </lineage>
</organism>
<keyword evidence="7 10" id="KW-0472">Membrane</keyword>
<dbReference type="GO" id="GO:0016020">
    <property type="term" value="C:membrane"/>
    <property type="evidence" value="ECO:0007669"/>
    <property type="project" value="UniProtKB-SubCell"/>
</dbReference>
<feature type="domain" description="Vitamin K epoxide reductase" evidence="11">
    <location>
        <begin position="33"/>
        <end position="161"/>
    </location>
</feature>
<comment type="similarity">
    <text evidence="2">Belongs to the VKOR family.</text>
</comment>
<comment type="caution">
    <text evidence="12">The sequence shown here is derived from an EMBL/GenBank/DDBJ whole genome shotgun (WGS) entry which is preliminary data.</text>
</comment>
<feature type="transmembrane region" description="Helical" evidence="10">
    <location>
        <begin position="112"/>
        <end position="133"/>
    </location>
</feature>
<protein>
    <submittedName>
        <fullName evidence="12">Vitamin K epoxide reductase family protein</fullName>
    </submittedName>
</protein>
<evidence type="ECO:0000256" key="1">
    <source>
        <dbReference type="ARBA" id="ARBA00004141"/>
    </source>
</evidence>
<evidence type="ECO:0000256" key="2">
    <source>
        <dbReference type="ARBA" id="ARBA00006214"/>
    </source>
</evidence>